<evidence type="ECO:0000256" key="5">
    <source>
        <dbReference type="ARBA" id="ARBA00022759"/>
    </source>
</evidence>
<evidence type="ECO:0000256" key="1">
    <source>
        <dbReference type="ARBA" id="ARBA00009518"/>
    </source>
</evidence>
<evidence type="ECO:0000256" key="11">
    <source>
        <dbReference type="ARBA" id="ARBA00023204"/>
    </source>
</evidence>
<evidence type="ECO:0000256" key="9">
    <source>
        <dbReference type="ARBA" id="ARBA00023125"/>
    </source>
</evidence>
<dbReference type="Proteomes" id="UP000003503">
    <property type="component" value="Unassembled WGS sequence"/>
</dbReference>
<evidence type="ECO:0000313" key="12">
    <source>
        <dbReference type="EMBL" id="EGF16836.1"/>
    </source>
</evidence>
<evidence type="ECO:0000256" key="6">
    <source>
        <dbReference type="ARBA" id="ARBA00022763"/>
    </source>
</evidence>
<dbReference type="PROSITE" id="PS01321">
    <property type="entry name" value="RUVC"/>
    <property type="match status" value="1"/>
</dbReference>
<dbReference type="STRING" id="888062.HMPREF9083_0019"/>
<comment type="similarity">
    <text evidence="1">Belongs to the RuvC family.</text>
</comment>
<dbReference type="GO" id="GO:0008821">
    <property type="term" value="F:crossover junction DNA endonuclease activity"/>
    <property type="evidence" value="ECO:0007669"/>
    <property type="project" value="InterPro"/>
</dbReference>
<keyword evidence="8" id="KW-0460">Magnesium</keyword>
<keyword evidence="11" id="KW-0234">DNA repair</keyword>
<keyword evidence="10" id="KW-0233">DNA recombination</keyword>
<dbReference type="HOGENOM" id="CLU_3042824_0_0_9"/>
<keyword evidence="7" id="KW-0378">Hydrolase</keyword>
<keyword evidence="6" id="KW-0227">DNA damage</keyword>
<reference evidence="12 13" key="1">
    <citation type="submission" date="2011-02" db="EMBL/GenBank/DDBJ databases">
        <authorList>
            <person name="Muzny D."/>
            <person name="Qin X."/>
            <person name="Deng J."/>
            <person name="Jiang H."/>
            <person name="Liu Y."/>
            <person name="Qu J."/>
            <person name="Song X.-Z."/>
            <person name="Zhang L."/>
            <person name="Thornton R."/>
            <person name="Coyle M."/>
            <person name="Francisco L."/>
            <person name="Jackson L."/>
            <person name="Javaid M."/>
            <person name="Korchina V."/>
            <person name="Kovar C."/>
            <person name="Mata R."/>
            <person name="Mathew T."/>
            <person name="Ngo R."/>
            <person name="Nguyen L."/>
            <person name="Nguyen N."/>
            <person name="Okwuonu G."/>
            <person name="Ongeri F."/>
            <person name="Pham C."/>
            <person name="Simmons D."/>
            <person name="Wilczek-Boney K."/>
            <person name="Hale W."/>
            <person name="Jakkamsetti A."/>
            <person name="Pham P."/>
            <person name="Ruth R."/>
            <person name="San Lucas F."/>
            <person name="Warren J."/>
            <person name="Zhang J."/>
            <person name="Zhao Z."/>
            <person name="Zhou C."/>
            <person name="Zhu D."/>
            <person name="Lee S."/>
            <person name="Bess C."/>
            <person name="Blankenburg K."/>
            <person name="Forbes L."/>
            <person name="Fu Q."/>
            <person name="Gubbala S."/>
            <person name="Hirani K."/>
            <person name="Jayaseelan J.C."/>
            <person name="Lara F."/>
            <person name="Munidasa M."/>
            <person name="Palculict T."/>
            <person name="Patil S."/>
            <person name="Pu L.-L."/>
            <person name="Saada N."/>
            <person name="Tang L."/>
            <person name="Weissenberger G."/>
            <person name="Zhu Y."/>
            <person name="Hemphill L."/>
            <person name="Shang Y."/>
            <person name="Youmans B."/>
            <person name="Ayvaz T."/>
            <person name="Ross M."/>
            <person name="Santibanez J."/>
            <person name="Aqrawi P."/>
            <person name="Gross S."/>
            <person name="Joshi V."/>
            <person name="Fowler G."/>
            <person name="Nazareth L."/>
            <person name="Reid J."/>
            <person name="Worley K."/>
            <person name="Petrosino J."/>
            <person name="Highlander S."/>
            <person name="Gibbs R."/>
        </authorList>
    </citation>
    <scope>NUCLEOTIDE SEQUENCE [LARGE SCALE GENOMIC DNA]</scope>
    <source>
        <strain evidence="12 13">DSM 19965</strain>
    </source>
</reference>
<sequence>MVGYGRAEKKQVIEMIMQIMNIKKKISPDDAADALAIALTAIYRTEYENIYGRL</sequence>
<dbReference type="PANTHER" id="PTHR30194:SF3">
    <property type="entry name" value="CROSSOVER JUNCTION ENDODEOXYRIBONUCLEASE RUVC"/>
    <property type="match status" value="1"/>
</dbReference>
<proteinExistence type="inferred from homology"/>
<dbReference type="InterPro" id="IPR036397">
    <property type="entry name" value="RNaseH_sf"/>
</dbReference>
<gene>
    <name evidence="12" type="ORF">HMPREF9083_0019</name>
</gene>
<dbReference type="Gene3D" id="3.30.420.10">
    <property type="entry name" value="Ribonuclease H-like superfamily/Ribonuclease H"/>
    <property type="match status" value="1"/>
</dbReference>
<dbReference type="SUPFAM" id="SSF53098">
    <property type="entry name" value="Ribonuclease H-like"/>
    <property type="match status" value="1"/>
</dbReference>
<dbReference type="GO" id="GO:0003677">
    <property type="term" value="F:DNA binding"/>
    <property type="evidence" value="ECO:0007669"/>
    <property type="project" value="UniProtKB-KW"/>
</dbReference>
<dbReference type="AlphaFoldDB" id="F2BV02"/>
<name>F2BV02_9FIRM</name>
<dbReference type="GO" id="GO:0006310">
    <property type="term" value="P:DNA recombination"/>
    <property type="evidence" value="ECO:0007669"/>
    <property type="project" value="UniProtKB-KW"/>
</dbReference>
<evidence type="ECO:0000256" key="3">
    <source>
        <dbReference type="ARBA" id="ARBA00022722"/>
    </source>
</evidence>
<keyword evidence="5" id="KW-0255">Endonuclease</keyword>
<dbReference type="InterPro" id="IPR012337">
    <property type="entry name" value="RNaseH-like_sf"/>
</dbReference>
<evidence type="ECO:0000256" key="2">
    <source>
        <dbReference type="ARBA" id="ARBA00022490"/>
    </source>
</evidence>
<evidence type="ECO:0000256" key="4">
    <source>
        <dbReference type="ARBA" id="ARBA00022723"/>
    </source>
</evidence>
<dbReference type="InterPro" id="IPR002176">
    <property type="entry name" value="X-over_junc_endoDNase_RuvC"/>
</dbReference>
<evidence type="ECO:0000256" key="10">
    <source>
        <dbReference type="ARBA" id="ARBA00023172"/>
    </source>
</evidence>
<keyword evidence="3" id="KW-0540">Nuclease</keyword>
<keyword evidence="4" id="KW-0479">Metal-binding</keyword>
<keyword evidence="9" id="KW-0238">DNA-binding</keyword>
<evidence type="ECO:0000256" key="8">
    <source>
        <dbReference type="ARBA" id="ARBA00022842"/>
    </source>
</evidence>
<dbReference type="InterPro" id="IPR020563">
    <property type="entry name" value="X-over_junc_endoDNase_Mg_BS"/>
</dbReference>
<evidence type="ECO:0000256" key="7">
    <source>
        <dbReference type="ARBA" id="ARBA00022801"/>
    </source>
</evidence>
<accession>F2BV02</accession>
<dbReference type="GO" id="GO:0006281">
    <property type="term" value="P:DNA repair"/>
    <property type="evidence" value="ECO:0007669"/>
    <property type="project" value="UniProtKB-KW"/>
</dbReference>
<keyword evidence="2" id="KW-0963">Cytoplasm</keyword>
<protein>
    <submittedName>
        <fullName evidence="12">Uncharacterized protein</fullName>
    </submittedName>
</protein>
<dbReference type="Pfam" id="PF02075">
    <property type="entry name" value="RuvC"/>
    <property type="match status" value="1"/>
</dbReference>
<organism evidence="12 13">
    <name type="scientific">Dialister micraerophilus DSM 19965</name>
    <dbReference type="NCBI Taxonomy" id="888062"/>
    <lineage>
        <taxon>Bacteria</taxon>
        <taxon>Bacillati</taxon>
        <taxon>Bacillota</taxon>
        <taxon>Negativicutes</taxon>
        <taxon>Veillonellales</taxon>
        <taxon>Veillonellaceae</taxon>
        <taxon>Dialister</taxon>
    </lineage>
</organism>
<dbReference type="PANTHER" id="PTHR30194">
    <property type="entry name" value="CROSSOVER JUNCTION ENDODEOXYRIBONUCLEASE RUVC"/>
    <property type="match status" value="1"/>
</dbReference>
<dbReference type="GO" id="GO:0046872">
    <property type="term" value="F:metal ion binding"/>
    <property type="evidence" value="ECO:0007669"/>
    <property type="project" value="UniProtKB-KW"/>
</dbReference>
<evidence type="ECO:0000313" key="13">
    <source>
        <dbReference type="Proteomes" id="UP000003503"/>
    </source>
</evidence>
<keyword evidence="13" id="KW-1185">Reference proteome</keyword>
<dbReference type="EMBL" id="AFBB01000001">
    <property type="protein sequence ID" value="EGF16836.1"/>
    <property type="molecule type" value="Genomic_DNA"/>
</dbReference>
<comment type="caution">
    <text evidence="12">The sequence shown here is derived from an EMBL/GenBank/DDBJ whole genome shotgun (WGS) entry which is preliminary data.</text>
</comment>